<dbReference type="AlphaFoldDB" id="A0A382B7I1"/>
<dbReference type="SUPFAM" id="SSF53448">
    <property type="entry name" value="Nucleotide-diphospho-sugar transferases"/>
    <property type="match status" value="1"/>
</dbReference>
<organism evidence="1">
    <name type="scientific">marine metagenome</name>
    <dbReference type="NCBI Taxonomy" id="408172"/>
    <lineage>
        <taxon>unclassified sequences</taxon>
        <taxon>metagenomes</taxon>
        <taxon>ecological metagenomes</taxon>
    </lineage>
</organism>
<name>A0A382B7I1_9ZZZZ</name>
<sequence>MAGSRGIDALVIIQARMSSSRLPEKALVELAGKPIIDHVVGRLSEAVGPDRLVLATSDDKSDDILEHHVSRTHGIPVFRGDLENVAQRFQDCLCQFPCKWFVRINGDSPFIDPELVSLMLGAATESDDLVSNVVERTFPKGQSVEVVRSGVFRSTSIESFDSYEREHVTAYFYRHRAKYRIRPVTARGGPVRGRGLAIDTYEDLLDAEMILRDFPDTTRGYAETAIIGSPSS</sequence>
<dbReference type="Pfam" id="PF02348">
    <property type="entry name" value="CTP_transf_3"/>
    <property type="match status" value="1"/>
</dbReference>
<dbReference type="EMBL" id="UINC01028547">
    <property type="protein sequence ID" value="SVB09708.1"/>
    <property type="molecule type" value="Genomic_DNA"/>
</dbReference>
<evidence type="ECO:0000313" key="1">
    <source>
        <dbReference type="EMBL" id="SVB09708.1"/>
    </source>
</evidence>
<proteinExistence type="predicted"/>
<protein>
    <recommendedName>
        <fullName evidence="2">MobA-like NTP transferase domain-containing protein</fullName>
    </recommendedName>
</protein>
<dbReference type="GO" id="GO:0005829">
    <property type="term" value="C:cytosol"/>
    <property type="evidence" value="ECO:0007669"/>
    <property type="project" value="TreeGrafter"/>
</dbReference>
<dbReference type="Gene3D" id="3.90.550.10">
    <property type="entry name" value="Spore Coat Polysaccharide Biosynthesis Protein SpsA, Chain A"/>
    <property type="match status" value="1"/>
</dbReference>
<dbReference type="InterPro" id="IPR003329">
    <property type="entry name" value="Cytidylyl_trans"/>
</dbReference>
<dbReference type="PANTHER" id="PTHR42866">
    <property type="entry name" value="3-DEOXY-MANNO-OCTULOSONATE CYTIDYLYLTRANSFERASE"/>
    <property type="match status" value="1"/>
</dbReference>
<accession>A0A382B7I1</accession>
<reference evidence="1" key="1">
    <citation type="submission" date="2018-05" db="EMBL/GenBank/DDBJ databases">
        <authorList>
            <person name="Lanie J.A."/>
            <person name="Ng W.-L."/>
            <person name="Kazmierczak K.M."/>
            <person name="Andrzejewski T.M."/>
            <person name="Davidsen T.M."/>
            <person name="Wayne K.J."/>
            <person name="Tettelin H."/>
            <person name="Glass J.I."/>
            <person name="Rusch D."/>
            <person name="Podicherti R."/>
            <person name="Tsui H.-C.T."/>
            <person name="Winkler M.E."/>
        </authorList>
    </citation>
    <scope>NUCLEOTIDE SEQUENCE</scope>
</reference>
<dbReference type="PANTHER" id="PTHR42866:SF1">
    <property type="entry name" value="SPORE COAT POLYSACCHARIDE BIOSYNTHESIS PROTEIN SPSF"/>
    <property type="match status" value="1"/>
</dbReference>
<gene>
    <name evidence="1" type="ORF">METZ01_LOCUS162562</name>
</gene>
<evidence type="ECO:0008006" key="2">
    <source>
        <dbReference type="Google" id="ProtNLM"/>
    </source>
</evidence>
<dbReference type="InterPro" id="IPR029044">
    <property type="entry name" value="Nucleotide-diphossugar_trans"/>
</dbReference>